<protein>
    <submittedName>
        <fullName evidence="1">Uncharacterized protein</fullName>
    </submittedName>
</protein>
<proteinExistence type="predicted"/>
<gene>
    <name evidence="1" type="ORF">TM448B01269_0017</name>
</gene>
<sequence length="122" mass="13587">MLLKEGDDRRRRTFTGSDISISEIAWNRQDLTSGTTAELPITTAFATDTGTKILYLETDKRLRLQFLTRNGAATDLTTVTLKYGNEVPANGCYFAYLTNTTHIWLTNHGTGTAMIHSIVLET</sequence>
<organism evidence="1">
    <name type="scientific">viral metagenome</name>
    <dbReference type="NCBI Taxonomy" id="1070528"/>
    <lineage>
        <taxon>unclassified sequences</taxon>
        <taxon>metagenomes</taxon>
        <taxon>organismal metagenomes</taxon>
    </lineage>
</organism>
<dbReference type="EMBL" id="MT144727">
    <property type="protein sequence ID" value="QJH98333.1"/>
    <property type="molecule type" value="Genomic_DNA"/>
</dbReference>
<evidence type="ECO:0000313" key="1">
    <source>
        <dbReference type="EMBL" id="QJH98333.1"/>
    </source>
</evidence>
<name>A0A6M3XNJ9_9ZZZZ</name>
<dbReference type="AlphaFoldDB" id="A0A6M3XNJ9"/>
<accession>A0A6M3XNJ9</accession>
<reference evidence="1" key="1">
    <citation type="submission" date="2020-03" db="EMBL/GenBank/DDBJ databases">
        <title>The deep terrestrial virosphere.</title>
        <authorList>
            <person name="Holmfeldt K."/>
            <person name="Nilsson E."/>
            <person name="Simone D."/>
            <person name="Lopez-Fernandez M."/>
            <person name="Wu X."/>
            <person name="de Brujin I."/>
            <person name="Lundin D."/>
            <person name="Andersson A."/>
            <person name="Bertilsson S."/>
            <person name="Dopson M."/>
        </authorList>
    </citation>
    <scope>NUCLEOTIDE SEQUENCE</scope>
    <source>
        <strain evidence="1">TM448B01269</strain>
    </source>
</reference>